<keyword evidence="2" id="KW-0472">Membrane</keyword>
<dbReference type="RefSeq" id="WP_263798521.1">
    <property type="nucleotide sequence ID" value="NZ_AP027141.1"/>
</dbReference>
<evidence type="ECO:0000313" key="3">
    <source>
        <dbReference type="EMBL" id="BDV30894.1"/>
    </source>
</evidence>
<evidence type="ECO:0000256" key="1">
    <source>
        <dbReference type="SAM" id="MobiDB-lite"/>
    </source>
</evidence>
<accession>A0ABM8DZ62</accession>
<dbReference type="Proteomes" id="UP001317779">
    <property type="component" value="Chromosome"/>
</dbReference>
<feature type="transmembrane region" description="Helical" evidence="2">
    <location>
        <begin position="135"/>
        <end position="157"/>
    </location>
</feature>
<name>A0ABM8DZ62_9MICO</name>
<proteinExistence type="predicted"/>
<keyword evidence="4" id="KW-1185">Reference proteome</keyword>
<feature type="compositionally biased region" description="Low complexity" evidence="1">
    <location>
        <begin position="48"/>
        <end position="100"/>
    </location>
</feature>
<keyword evidence="2" id="KW-1133">Transmembrane helix</keyword>
<sequence length="281" mass="28556">MDAPLPLDARAELADLRRRAYGPDADIHADPAALARLRELEEKERVAAEATATAPASAAAAADDAGAAAADATAAPAAASTPASGAPASAASGTATMPASDPGIASGAWERAATGQKTPDDAPPAARSWWRRLPLWVLLVAAGLVGIAIGAGLPRLFTAPPAATLSPVDIDEVGGEFLGADGLEFFGLDEDSLVPYEEYGDSRPWAGVNSSGARCIFIAVNGQWMDGGCTPAGLPPTAEYVAYDEAAAVRSGLPIGSVVRYVQRQDGQIEVWEAPAAPSDS</sequence>
<dbReference type="EMBL" id="AP027141">
    <property type="protein sequence ID" value="BDV30894.1"/>
    <property type="molecule type" value="Genomic_DNA"/>
</dbReference>
<protein>
    <submittedName>
        <fullName evidence="3">Uncharacterized protein</fullName>
    </submittedName>
</protein>
<reference evidence="3 4" key="1">
    <citation type="submission" date="2022-12" db="EMBL/GenBank/DDBJ databases">
        <title>Microbacterium terricola strain KV-448 chromosome, complete genome.</title>
        <authorList>
            <person name="Oshima T."/>
            <person name="Moriya T."/>
            <person name="Bessho Y."/>
        </authorList>
    </citation>
    <scope>NUCLEOTIDE SEQUENCE [LARGE SCALE GENOMIC DNA]</scope>
    <source>
        <strain evidence="3 4">KV-448</strain>
    </source>
</reference>
<keyword evidence="2" id="KW-0812">Transmembrane</keyword>
<evidence type="ECO:0000313" key="4">
    <source>
        <dbReference type="Proteomes" id="UP001317779"/>
    </source>
</evidence>
<gene>
    <name evidence="3" type="ORF">Microterr_15540</name>
</gene>
<feature type="region of interest" description="Disordered" evidence="1">
    <location>
        <begin position="43"/>
        <end position="105"/>
    </location>
</feature>
<evidence type="ECO:0000256" key="2">
    <source>
        <dbReference type="SAM" id="Phobius"/>
    </source>
</evidence>
<organism evidence="3 4">
    <name type="scientific">Microbacterium terricola</name>
    <dbReference type="NCBI Taxonomy" id="344163"/>
    <lineage>
        <taxon>Bacteria</taxon>
        <taxon>Bacillati</taxon>
        <taxon>Actinomycetota</taxon>
        <taxon>Actinomycetes</taxon>
        <taxon>Micrococcales</taxon>
        <taxon>Microbacteriaceae</taxon>
        <taxon>Microbacterium</taxon>
    </lineage>
</organism>